<organism evidence="2 3">
    <name type="scientific">Nitrosococcus halophilus (strain Nc4)</name>
    <dbReference type="NCBI Taxonomy" id="472759"/>
    <lineage>
        <taxon>Bacteria</taxon>
        <taxon>Pseudomonadati</taxon>
        <taxon>Pseudomonadota</taxon>
        <taxon>Gammaproteobacteria</taxon>
        <taxon>Chromatiales</taxon>
        <taxon>Chromatiaceae</taxon>
        <taxon>Nitrosococcus</taxon>
    </lineage>
</organism>
<dbReference type="InterPro" id="IPR013413">
    <property type="entry name" value="CRISPR-assoc_prot_NE0113"/>
</dbReference>
<name>D5BXY3_NITHN</name>
<dbReference type="NCBIfam" id="TIGR02584">
    <property type="entry name" value="cas_NE0113"/>
    <property type="match status" value="1"/>
</dbReference>
<protein>
    <submittedName>
        <fullName evidence="2">CRISPR-associated protein, NE0113 family</fullName>
    </submittedName>
</protein>
<reference evidence="3" key="1">
    <citation type="submission" date="2010-04" db="EMBL/GenBank/DDBJ databases">
        <title>Complete genome sequence of Nitrosococcus halophilus Nc4, a salt-adapted, aerobic obligate ammonia-oxidizing sulfur purple bacterium.</title>
        <authorList>
            <consortium name="US DOE Joint Genome Institute"/>
            <person name="Campbell M.A."/>
            <person name="Malfatti S.A."/>
            <person name="Chain P.S.G."/>
            <person name="Heidelberg J.F."/>
            <person name="Ward B.B."/>
            <person name="Klotz M.G."/>
        </authorList>
    </citation>
    <scope>NUCLEOTIDE SEQUENCE [LARGE SCALE GENOMIC DNA]</scope>
    <source>
        <strain evidence="3">Nc4</strain>
    </source>
</reference>
<dbReference type="Proteomes" id="UP000001844">
    <property type="component" value="Chromosome"/>
</dbReference>
<feature type="domain" description="CRISPR system ring nuclease SSO2081-like" evidence="1">
    <location>
        <begin position="2"/>
        <end position="213"/>
    </location>
</feature>
<dbReference type="STRING" id="472759.Nhal_2829"/>
<evidence type="ECO:0000259" key="1">
    <source>
        <dbReference type="Pfam" id="PF09623"/>
    </source>
</evidence>
<accession>D5BXY3</accession>
<dbReference type="HOGENOM" id="CLU_050851_0_0_6"/>
<dbReference type="Pfam" id="PF09623">
    <property type="entry name" value="Cas_NE0113"/>
    <property type="match status" value="1"/>
</dbReference>
<dbReference type="eggNOG" id="COG0745">
    <property type="taxonomic scope" value="Bacteria"/>
</dbReference>
<dbReference type="CDD" id="cd09741">
    <property type="entry name" value="Csx1_III-U"/>
    <property type="match status" value="1"/>
</dbReference>
<gene>
    <name evidence="2" type="ordered locus">Nhal_2829</name>
</gene>
<sequence length="357" mass="39882">MVTETVYALAQAGDDALPTEVHVLTTEEGAERAHLTLLFEEPGWFRRLCQDYGLEGVHFDDCSIHRLTDQDGRPLSDIRTPEDNQQAADAITDYVRMLTADPESCLHVSIAGGRKTMGFYAGYALSLFGRPQDRLSHVLVSPPYESHPDFFYPTPYSRVIYTPGPDSRPLDTRQAQVTLAEIPFVSLRHGIPEGLLAGKASFSGTVAAAQRRLGPPDLVIDTTRRQILCSGEVIPLPPADFAFYLWFVRRKLQQLPLLHWSEAPAQDFINLYRSVTGELSGNIERVEMALRSGFTKEYFEQRKSRVNSGITRVLGVRAQPYLLQASGNRPRTRFGLALPVEQIRILPTETSKDLAAL</sequence>
<dbReference type="KEGG" id="nhl:Nhal_2829"/>
<keyword evidence="3" id="KW-1185">Reference proteome</keyword>
<evidence type="ECO:0000313" key="3">
    <source>
        <dbReference type="Proteomes" id="UP000001844"/>
    </source>
</evidence>
<evidence type="ECO:0000313" key="2">
    <source>
        <dbReference type="EMBL" id="ADE15894.1"/>
    </source>
</evidence>
<dbReference type="EMBL" id="CP001798">
    <property type="protein sequence ID" value="ADE15894.1"/>
    <property type="molecule type" value="Genomic_DNA"/>
</dbReference>
<dbReference type="InterPro" id="IPR019092">
    <property type="entry name" value="SSO2081-like_dom"/>
</dbReference>
<dbReference type="AlphaFoldDB" id="D5BXY3"/>
<proteinExistence type="predicted"/>